<dbReference type="Proteomes" id="UP001652504">
    <property type="component" value="Unassembled WGS sequence"/>
</dbReference>
<accession>A0ABT3AAW3</accession>
<keyword evidence="4 9" id="KW-0488">Methylation</keyword>
<feature type="transmembrane region" description="Helical" evidence="9">
    <location>
        <begin position="12"/>
        <end position="30"/>
    </location>
</feature>
<dbReference type="RefSeq" id="WP_263713087.1">
    <property type="nucleotide sequence ID" value="NZ_JAOWKX010000007.1"/>
</dbReference>
<dbReference type="PANTHER" id="PTHR38779:SF2">
    <property type="entry name" value="TYPE II SECRETION SYSTEM PROTEIN I-RELATED"/>
    <property type="match status" value="1"/>
</dbReference>
<evidence type="ECO:0000256" key="1">
    <source>
        <dbReference type="ARBA" id="ARBA00004377"/>
    </source>
</evidence>
<gene>
    <name evidence="11" type="primary">gspI</name>
    <name evidence="11" type="ORF">OE749_13995</name>
</gene>
<dbReference type="InterPro" id="IPR012902">
    <property type="entry name" value="N_methyl_site"/>
</dbReference>
<keyword evidence="6 9" id="KW-0812">Transmembrane</keyword>
<keyword evidence="3" id="KW-1003">Cell membrane</keyword>
<dbReference type="SUPFAM" id="SSF54523">
    <property type="entry name" value="Pili subunits"/>
    <property type="match status" value="1"/>
</dbReference>
<comment type="function">
    <text evidence="9">Component of the type II secretion system required for the energy-dependent secretion of extracellular factors such as proteases and toxins from the periplasm.</text>
</comment>
<dbReference type="NCBIfam" id="TIGR02532">
    <property type="entry name" value="IV_pilin_GFxxxE"/>
    <property type="match status" value="1"/>
</dbReference>
<comment type="PTM">
    <text evidence="9">Cleaved by prepilin peptidase.</text>
</comment>
<evidence type="ECO:0000259" key="10">
    <source>
        <dbReference type="Pfam" id="PF02501"/>
    </source>
</evidence>
<evidence type="ECO:0000256" key="8">
    <source>
        <dbReference type="ARBA" id="ARBA00023136"/>
    </source>
</evidence>
<comment type="caution">
    <text evidence="11">The sequence shown here is derived from an EMBL/GenBank/DDBJ whole genome shotgun (WGS) entry which is preliminary data.</text>
</comment>
<feature type="domain" description="Type II secretion system protein GspI C-terminal" evidence="10">
    <location>
        <begin position="44"/>
        <end position="121"/>
    </location>
</feature>
<evidence type="ECO:0000313" key="11">
    <source>
        <dbReference type="EMBL" id="MCV2885805.1"/>
    </source>
</evidence>
<comment type="subcellular location">
    <subcellularLocation>
        <location evidence="1 9">Cell inner membrane</location>
        <topology evidence="1 9">Single-pass membrane protein</topology>
    </subcellularLocation>
</comment>
<comment type="similarity">
    <text evidence="2 9">Belongs to the GSP I family.</text>
</comment>
<evidence type="ECO:0000256" key="3">
    <source>
        <dbReference type="ARBA" id="ARBA00022475"/>
    </source>
</evidence>
<sequence length="128" mass="14382">MINLSKHNGLTLLEVMVALAIFALTGAAVMKSATDHLSSVGQIEEITVATWVANNRLVQIQAKPVWPPKNNQKGKQEMADRTWYWQQRVKETNDKNFRAVEVIVSLDEQFQSHVTSVTSYLAKPEESS</sequence>
<protein>
    <recommendedName>
        <fullName evidence="9">Type II secretion system protein I</fullName>
        <shortName evidence="9">T2SS minor pseudopilin I</shortName>
    </recommendedName>
</protein>
<dbReference type="InterPro" id="IPR010052">
    <property type="entry name" value="T2SS_protein-GspI"/>
</dbReference>
<organism evidence="11 12">
    <name type="scientific">Fluctibacter corallii</name>
    <dbReference type="NCBI Taxonomy" id="2984329"/>
    <lineage>
        <taxon>Bacteria</taxon>
        <taxon>Pseudomonadati</taxon>
        <taxon>Pseudomonadota</taxon>
        <taxon>Gammaproteobacteria</taxon>
        <taxon>Alteromonadales</taxon>
        <taxon>Alteromonadaceae</taxon>
        <taxon>Fluctibacter</taxon>
    </lineage>
</organism>
<dbReference type="Pfam" id="PF07963">
    <property type="entry name" value="N_methyl"/>
    <property type="match status" value="1"/>
</dbReference>
<dbReference type="NCBIfam" id="TIGR01707">
    <property type="entry name" value="gspI"/>
    <property type="match status" value="1"/>
</dbReference>
<keyword evidence="5 9" id="KW-0997">Cell inner membrane</keyword>
<dbReference type="Gene3D" id="3.30.1300.30">
    <property type="entry name" value="GSPII I/J protein-like"/>
    <property type="match status" value="1"/>
</dbReference>
<proteinExistence type="inferred from homology"/>
<dbReference type="Pfam" id="PF02501">
    <property type="entry name" value="T2SSI"/>
    <property type="match status" value="1"/>
</dbReference>
<keyword evidence="7 9" id="KW-1133">Transmembrane helix</keyword>
<evidence type="ECO:0000256" key="4">
    <source>
        <dbReference type="ARBA" id="ARBA00022481"/>
    </source>
</evidence>
<dbReference type="EMBL" id="JAOWKX010000007">
    <property type="protein sequence ID" value="MCV2885805.1"/>
    <property type="molecule type" value="Genomic_DNA"/>
</dbReference>
<dbReference type="PANTHER" id="PTHR38779">
    <property type="entry name" value="TYPE II SECRETION SYSTEM PROTEIN I-RELATED"/>
    <property type="match status" value="1"/>
</dbReference>
<evidence type="ECO:0000256" key="9">
    <source>
        <dbReference type="RuleBase" id="RU368030"/>
    </source>
</evidence>
<evidence type="ECO:0000256" key="2">
    <source>
        <dbReference type="ARBA" id="ARBA00008358"/>
    </source>
</evidence>
<dbReference type="InterPro" id="IPR003413">
    <property type="entry name" value="T2SS_GspI_C"/>
</dbReference>
<comment type="subunit">
    <text evidence="9">Type II secretion is composed of four main components: the outer membrane complex, the inner membrane complex, the cytoplasmic secretion ATPase and the periplasm-spanning pseudopilus.</text>
</comment>
<evidence type="ECO:0000256" key="5">
    <source>
        <dbReference type="ARBA" id="ARBA00022519"/>
    </source>
</evidence>
<dbReference type="InterPro" id="IPR045584">
    <property type="entry name" value="Pilin-like"/>
</dbReference>
<keyword evidence="8 9" id="KW-0472">Membrane</keyword>
<reference evidence="11 12" key="1">
    <citation type="submission" date="2022-10" db="EMBL/GenBank/DDBJ databases">
        <title>Aestuariibacter sp. AA17 isolated from Montipora capitata coral fragment.</title>
        <authorList>
            <person name="Emsley S.A."/>
            <person name="Pfannmuller K.M."/>
            <person name="Loughran R.M."/>
            <person name="Shlafstein M."/>
            <person name="Papke E."/>
            <person name="Saw J.H."/>
            <person name="Ushijima B."/>
            <person name="Videau P."/>
        </authorList>
    </citation>
    <scope>NUCLEOTIDE SEQUENCE [LARGE SCALE GENOMIC DNA]</scope>
    <source>
        <strain evidence="11 12">AA17</strain>
    </source>
</reference>
<evidence type="ECO:0000256" key="7">
    <source>
        <dbReference type="ARBA" id="ARBA00022989"/>
    </source>
</evidence>
<keyword evidence="12" id="KW-1185">Reference proteome</keyword>
<evidence type="ECO:0000256" key="6">
    <source>
        <dbReference type="ARBA" id="ARBA00022692"/>
    </source>
</evidence>
<name>A0ABT3AAW3_9ALTE</name>
<evidence type="ECO:0000313" key="12">
    <source>
        <dbReference type="Proteomes" id="UP001652504"/>
    </source>
</evidence>